<dbReference type="PROSITE" id="PS50041">
    <property type="entry name" value="C_TYPE_LECTIN_2"/>
    <property type="match status" value="1"/>
</dbReference>
<dbReference type="PANTHER" id="PTHR22801:SF63">
    <property type="entry name" value="C-TYPE LECTIN DOMAIN-CONTAINING PROTEIN"/>
    <property type="match status" value="1"/>
</dbReference>
<reference evidence="2" key="1">
    <citation type="journal article" date="2008" name="Nature">
        <title>The amphioxus genome and the evolution of the chordate karyotype.</title>
        <authorList>
            <consortium name="US DOE Joint Genome Institute (JGI-PGF)"/>
            <person name="Putnam N.H."/>
            <person name="Butts T."/>
            <person name="Ferrier D.E.K."/>
            <person name="Furlong R.F."/>
            <person name="Hellsten U."/>
            <person name="Kawashima T."/>
            <person name="Robinson-Rechavi M."/>
            <person name="Shoguchi E."/>
            <person name="Terry A."/>
            <person name="Yu J.-K."/>
            <person name="Benito-Gutierrez E.L."/>
            <person name="Dubchak I."/>
            <person name="Garcia-Fernandez J."/>
            <person name="Gibson-Brown J.J."/>
            <person name="Grigoriev I.V."/>
            <person name="Horton A.C."/>
            <person name="de Jong P.J."/>
            <person name="Jurka J."/>
            <person name="Kapitonov V.V."/>
            <person name="Kohara Y."/>
            <person name="Kuroki Y."/>
            <person name="Lindquist E."/>
            <person name="Lucas S."/>
            <person name="Osoegawa K."/>
            <person name="Pennacchio L.A."/>
            <person name="Salamov A.A."/>
            <person name="Satou Y."/>
            <person name="Sauka-Spengler T."/>
            <person name="Schmutz J."/>
            <person name="Shin-I T."/>
            <person name="Toyoda A."/>
            <person name="Bronner-Fraser M."/>
            <person name="Fujiyama A."/>
            <person name="Holland L.Z."/>
            <person name="Holland P.W.H."/>
            <person name="Satoh N."/>
            <person name="Rokhsar D.S."/>
        </authorList>
    </citation>
    <scope>NUCLEOTIDE SEQUENCE [LARGE SCALE GENOMIC DNA]</scope>
    <source>
        <strain evidence="2">S238N-H82</strain>
        <tissue evidence="2">Testes</tissue>
    </source>
</reference>
<name>C3ZGC8_BRAFL</name>
<accession>C3ZGC8</accession>
<proteinExistence type="predicted"/>
<dbReference type="PANTHER" id="PTHR22801">
    <property type="entry name" value="LITHOSTATHINE"/>
    <property type="match status" value="1"/>
</dbReference>
<dbReference type="Gene3D" id="3.10.100.10">
    <property type="entry name" value="Mannose-Binding Protein A, subunit A"/>
    <property type="match status" value="1"/>
</dbReference>
<dbReference type="Pfam" id="PF00059">
    <property type="entry name" value="Lectin_C"/>
    <property type="match status" value="1"/>
</dbReference>
<dbReference type="InterPro" id="IPR016186">
    <property type="entry name" value="C-type_lectin-like/link_sf"/>
</dbReference>
<dbReference type="SUPFAM" id="SSF56436">
    <property type="entry name" value="C-type lectin-like"/>
    <property type="match status" value="1"/>
</dbReference>
<evidence type="ECO:0000259" key="1">
    <source>
        <dbReference type="PROSITE" id="PS50041"/>
    </source>
</evidence>
<dbReference type="CDD" id="cd00037">
    <property type="entry name" value="CLECT"/>
    <property type="match status" value="1"/>
</dbReference>
<gene>
    <name evidence="2" type="ORF">BRAFLDRAFT_67305</name>
</gene>
<dbReference type="InterPro" id="IPR016187">
    <property type="entry name" value="CTDL_fold"/>
</dbReference>
<dbReference type="EMBL" id="GG666617">
    <property type="protein sequence ID" value="EEN48449.1"/>
    <property type="molecule type" value="Genomic_DNA"/>
</dbReference>
<dbReference type="InterPro" id="IPR001304">
    <property type="entry name" value="C-type_lectin-like"/>
</dbReference>
<evidence type="ECO:0000313" key="2">
    <source>
        <dbReference type="EMBL" id="EEN48449.1"/>
    </source>
</evidence>
<dbReference type="InterPro" id="IPR050801">
    <property type="entry name" value="Ca-Dep_Lectins_ImmuneDev"/>
</dbReference>
<organism>
    <name type="scientific">Branchiostoma floridae</name>
    <name type="common">Florida lancelet</name>
    <name type="synonym">Amphioxus</name>
    <dbReference type="NCBI Taxonomy" id="7739"/>
    <lineage>
        <taxon>Eukaryota</taxon>
        <taxon>Metazoa</taxon>
        <taxon>Chordata</taxon>
        <taxon>Cephalochordata</taxon>
        <taxon>Leptocardii</taxon>
        <taxon>Amphioxiformes</taxon>
        <taxon>Branchiostomatidae</taxon>
        <taxon>Branchiostoma</taxon>
    </lineage>
</organism>
<sequence>MRSYWIGLDDRDAEGTFLWNDGTPLGEYDEFRSDAPNEARDCVTLWRTRRVARWDIMDCSVLKPYICQLGEWDFDIMVSLPVSLGELGLYSAVPTRISGGAATAASRTVTSCDITSQQNGSKDVLTSQRRPDDVRASFPLFWMLLV</sequence>
<feature type="domain" description="C-type lectin" evidence="1">
    <location>
        <begin position="1"/>
        <end position="68"/>
    </location>
</feature>
<dbReference type="AlphaFoldDB" id="C3ZGC8"/>
<dbReference type="InParanoid" id="C3ZGC8"/>
<protein>
    <recommendedName>
        <fullName evidence="1">C-type lectin domain-containing protein</fullName>
    </recommendedName>
</protein>